<accession>A0A0C3LEE1</accession>
<dbReference type="SUPFAM" id="SSF57829">
    <property type="entry name" value="Zn-binding ribosomal proteins"/>
    <property type="match status" value="1"/>
</dbReference>
<dbReference type="OrthoDB" id="275534at2759"/>
<dbReference type="AlphaFoldDB" id="A0A0C3LEE1"/>
<feature type="non-terminal residue" evidence="5">
    <location>
        <position position="55"/>
    </location>
</feature>
<comment type="similarity">
    <text evidence="1">Belongs to the bacterial ribosomal protein bL33 family.</text>
</comment>
<evidence type="ECO:0000256" key="2">
    <source>
        <dbReference type="ARBA" id="ARBA00022980"/>
    </source>
</evidence>
<evidence type="ECO:0000313" key="5">
    <source>
        <dbReference type="EMBL" id="KIO19812.1"/>
    </source>
</evidence>
<keyword evidence="3" id="KW-0687">Ribonucleoprotein</keyword>
<dbReference type="GO" id="GO:0005737">
    <property type="term" value="C:cytoplasm"/>
    <property type="evidence" value="ECO:0007669"/>
    <property type="project" value="UniProtKB-ARBA"/>
</dbReference>
<dbReference type="PANTHER" id="PTHR15238:SF1">
    <property type="entry name" value="LARGE RIBOSOMAL SUBUNIT PROTEIN BL33M"/>
    <property type="match status" value="1"/>
</dbReference>
<sequence length="55" mass="6142">MAGKAKAKTMLVKLVSTAQTGFFYSKVKKRGGPTLSLMKYDPQAGHHVLFKERKM</sequence>
<reference evidence="6" key="2">
    <citation type="submission" date="2015-01" db="EMBL/GenBank/DDBJ databases">
        <title>Evolutionary Origins and Diversification of the Mycorrhizal Mutualists.</title>
        <authorList>
            <consortium name="DOE Joint Genome Institute"/>
            <consortium name="Mycorrhizal Genomics Consortium"/>
            <person name="Kohler A."/>
            <person name="Kuo A."/>
            <person name="Nagy L.G."/>
            <person name="Floudas D."/>
            <person name="Copeland A."/>
            <person name="Barry K.W."/>
            <person name="Cichocki N."/>
            <person name="Veneault-Fourrey C."/>
            <person name="LaButti K."/>
            <person name="Lindquist E.A."/>
            <person name="Lipzen A."/>
            <person name="Lundell T."/>
            <person name="Morin E."/>
            <person name="Murat C."/>
            <person name="Riley R."/>
            <person name="Ohm R."/>
            <person name="Sun H."/>
            <person name="Tunlid A."/>
            <person name="Henrissat B."/>
            <person name="Grigoriev I.V."/>
            <person name="Hibbett D.S."/>
            <person name="Martin F."/>
        </authorList>
    </citation>
    <scope>NUCLEOTIDE SEQUENCE [LARGE SCALE GENOMIC DNA]</scope>
    <source>
        <strain evidence="6">MUT 4182</strain>
    </source>
</reference>
<dbReference type="InterPro" id="IPR018264">
    <property type="entry name" value="Ribosomal_bL33_CS"/>
</dbReference>
<evidence type="ECO:0000256" key="4">
    <source>
        <dbReference type="ARBA" id="ARBA00035276"/>
    </source>
</evidence>
<dbReference type="HOGENOM" id="CLU_190949_1_2_1"/>
<dbReference type="PANTHER" id="PTHR15238">
    <property type="entry name" value="54S RIBOSOMAL PROTEIN L39, MITOCHONDRIAL"/>
    <property type="match status" value="1"/>
</dbReference>
<evidence type="ECO:0000256" key="1">
    <source>
        <dbReference type="ARBA" id="ARBA00007596"/>
    </source>
</evidence>
<dbReference type="EMBL" id="KN823201">
    <property type="protein sequence ID" value="KIO19812.1"/>
    <property type="molecule type" value="Genomic_DNA"/>
</dbReference>
<dbReference type="GO" id="GO:0006412">
    <property type="term" value="P:translation"/>
    <property type="evidence" value="ECO:0007669"/>
    <property type="project" value="InterPro"/>
</dbReference>
<dbReference type="STRING" id="1051891.A0A0C3LEE1"/>
<dbReference type="InterPro" id="IPR001705">
    <property type="entry name" value="Ribosomal_bL33"/>
</dbReference>
<dbReference type="Gene3D" id="2.20.28.120">
    <property type="entry name" value="Ribosomal protein L33"/>
    <property type="match status" value="1"/>
</dbReference>
<keyword evidence="2" id="KW-0689">Ribosomal protein</keyword>
<dbReference type="Proteomes" id="UP000054248">
    <property type="component" value="Unassembled WGS sequence"/>
</dbReference>
<name>A0A0C3LEE1_9AGAM</name>
<dbReference type="InterPro" id="IPR011332">
    <property type="entry name" value="Ribosomal_zn-bd"/>
</dbReference>
<keyword evidence="6" id="KW-1185">Reference proteome</keyword>
<gene>
    <name evidence="5" type="ORF">M407DRAFT_246047</name>
</gene>
<proteinExistence type="inferred from homology"/>
<dbReference type="GO" id="GO:0003735">
    <property type="term" value="F:structural constituent of ribosome"/>
    <property type="evidence" value="ECO:0007669"/>
    <property type="project" value="InterPro"/>
</dbReference>
<evidence type="ECO:0000313" key="6">
    <source>
        <dbReference type="Proteomes" id="UP000054248"/>
    </source>
</evidence>
<dbReference type="InterPro" id="IPR038584">
    <property type="entry name" value="Ribosomal_bL33_sf"/>
</dbReference>
<dbReference type="NCBIfam" id="TIGR01023">
    <property type="entry name" value="rpmG_bact"/>
    <property type="match status" value="1"/>
</dbReference>
<reference evidence="5 6" key="1">
    <citation type="submission" date="2014-04" db="EMBL/GenBank/DDBJ databases">
        <authorList>
            <consortium name="DOE Joint Genome Institute"/>
            <person name="Kuo A."/>
            <person name="Girlanda M."/>
            <person name="Perotto S."/>
            <person name="Kohler A."/>
            <person name="Nagy L.G."/>
            <person name="Floudas D."/>
            <person name="Copeland A."/>
            <person name="Barry K.W."/>
            <person name="Cichocki N."/>
            <person name="Veneault-Fourrey C."/>
            <person name="LaButti K."/>
            <person name="Lindquist E.A."/>
            <person name="Lipzen A."/>
            <person name="Lundell T."/>
            <person name="Morin E."/>
            <person name="Murat C."/>
            <person name="Sun H."/>
            <person name="Tunlid A."/>
            <person name="Henrissat B."/>
            <person name="Grigoriev I.V."/>
            <person name="Hibbett D.S."/>
            <person name="Martin F."/>
            <person name="Nordberg H.P."/>
            <person name="Cantor M.N."/>
            <person name="Hua S.X."/>
        </authorList>
    </citation>
    <scope>NUCLEOTIDE SEQUENCE [LARGE SCALE GENOMIC DNA]</scope>
    <source>
        <strain evidence="5 6">MUT 4182</strain>
    </source>
</reference>
<protein>
    <recommendedName>
        <fullName evidence="4">Large ribosomal subunit protein bL33c</fullName>
    </recommendedName>
</protein>
<evidence type="ECO:0000256" key="3">
    <source>
        <dbReference type="ARBA" id="ARBA00023274"/>
    </source>
</evidence>
<dbReference type="GO" id="GO:0015934">
    <property type="term" value="C:large ribosomal subunit"/>
    <property type="evidence" value="ECO:0007669"/>
    <property type="project" value="TreeGrafter"/>
</dbReference>
<dbReference type="Pfam" id="PF00471">
    <property type="entry name" value="Ribosomal_L33"/>
    <property type="match status" value="1"/>
</dbReference>
<dbReference type="PROSITE" id="PS00582">
    <property type="entry name" value="RIBOSOMAL_L33"/>
    <property type="match status" value="1"/>
</dbReference>
<organism evidence="5 6">
    <name type="scientific">Tulasnella calospora MUT 4182</name>
    <dbReference type="NCBI Taxonomy" id="1051891"/>
    <lineage>
        <taxon>Eukaryota</taxon>
        <taxon>Fungi</taxon>
        <taxon>Dikarya</taxon>
        <taxon>Basidiomycota</taxon>
        <taxon>Agaricomycotina</taxon>
        <taxon>Agaricomycetes</taxon>
        <taxon>Cantharellales</taxon>
        <taxon>Tulasnellaceae</taxon>
        <taxon>Tulasnella</taxon>
    </lineage>
</organism>